<evidence type="ECO:0000259" key="3">
    <source>
        <dbReference type="PROSITE" id="PS50127"/>
    </source>
</evidence>
<accession>A0A9W8Q2C1</accession>
<dbReference type="InterPro" id="IPR036047">
    <property type="entry name" value="F-box-like_dom_sf"/>
</dbReference>
<comment type="caution">
    <text evidence="5">The sequence shown here is derived from an EMBL/GenBank/DDBJ whole genome shotgun (WGS) entry which is preliminary data.</text>
</comment>
<dbReference type="InterPro" id="IPR050113">
    <property type="entry name" value="Ub_conjugating_enzyme"/>
</dbReference>
<dbReference type="InterPro" id="IPR000608">
    <property type="entry name" value="UBC"/>
</dbReference>
<protein>
    <recommendedName>
        <fullName evidence="7">UBC core domain-containing protein</fullName>
    </recommendedName>
</protein>
<dbReference type="PANTHER" id="PTHR24067">
    <property type="entry name" value="UBIQUITIN-CONJUGATING ENZYME E2"/>
    <property type="match status" value="1"/>
</dbReference>
<gene>
    <name evidence="5" type="ORF">LMH87_003654</name>
</gene>
<feature type="domain" description="UBC core" evidence="3">
    <location>
        <begin position="41"/>
        <end position="215"/>
    </location>
</feature>
<feature type="region of interest" description="Disordered" evidence="2">
    <location>
        <begin position="433"/>
        <end position="462"/>
    </location>
</feature>
<evidence type="ECO:0008006" key="7">
    <source>
        <dbReference type="Google" id="ProtNLM"/>
    </source>
</evidence>
<dbReference type="PROSITE" id="PS50127">
    <property type="entry name" value="UBC_2"/>
    <property type="match status" value="1"/>
</dbReference>
<dbReference type="SMART" id="SM00212">
    <property type="entry name" value="UBCc"/>
    <property type="match status" value="1"/>
</dbReference>
<dbReference type="Pfam" id="PF00179">
    <property type="entry name" value="UQ_con"/>
    <property type="match status" value="1"/>
</dbReference>
<dbReference type="AlphaFoldDB" id="A0A9W8Q2C1"/>
<dbReference type="InterPro" id="IPR016135">
    <property type="entry name" value="UBQ-conjugating_enzyme/RWD"/>
</dbReference>
<evidence type="ECO:0000256" key="1">
    <source>
        <dbReference type="ARBA" id="ARBA00022786"/>
    </source>
</evidence>
<dbReference type="GeneID" id="80890813"/>
<feature type="region of interest" description="Disordered" evidence="2">
    <location>
        <begin position="226"/>
        <end position="248"/>
    </location>
</feature>
<keyword evidence="6" id="KW-1185">Reference proteome</keyword>
<name>A0A9W8Q2C1_AKAMU</name>
<dbReference type="KEGG" id="amus:LMH87_003654"/>
<dbReference type="InterPro" id="IPR001810">
    <property type="entry name" value="F-box_dom"/>
</dbReference>
<sequence>MPAPSPPLGFSSGSLSPDQPAKVHTGRYILSGTLAWFDTPQRQSRLLDCCSSHTMEPKQPSAAAVESPMRSARRNRLLRDIAEMQQRPYPRIQLTPVDLERACLVLTTEAYPPLHLTIFFGPEYPLQPPHITIQSKIRHPNIYGNYICASILNTAEGYTPAYTLKGICIQMLSFFNSDSVEQTYSGHRISLSEYKEYGRQREGGCAALKCSSCGFGSLDKDKDLSALSSSSHNKGREESNSLAAISRKASENGTQKRAVLEAFIDSLPDEILLEMLENVDFEDLVAFAQAWPRVRRILRDYDLIRSRELHCFTLKESYKQAKLGIGIAFTPAGLAPRIDSEFDLISHEAYQNLRVRKSVHGIPYQFWLPLPLSHRHWSQVRGDAGVTLRLIAQRITKSGGGGRRSSPRLSTAGALFSFMNDIVVRLNLDLERQQGSSGRRRRRPRYPGEEYESEEDDSLDRRSTLRHASEKAIESYFHLFHLLLCLATGPNGKDIVAEANKMIRSFLGGRRGKQDVPNLGHLLTAMHISDVEVTDELRKAIITEAITRNVVWLLDGRGAGMAELGYLEADAVSHHRLKRTFEGSRTSYRLLMFSELFRRVARPHMGAAGGAAKPSLAQIRDGLFARHGAPPAGAAAYLAAEVRRLQQIDAFPPFLAEMGVKAMPSARNFTTLLRDTVKASAERGYSRTVPAHSLLSLRMHRDEDMDREAAIEKIWGGGSKWQYSVHLAEQTAKDVRNRKLMFFPERKPR</sequence>
<dbReference type="CDD" id="cd09917">
    <property type="entry name" value="F-box_SF"/>
    <property type="match status" value="1"/>
</dbReference>
<organism evidence="5 6">
    <name type="scientific">Akanthomyces muscarius</name>
    <name type="common">Entomopathogenic fungus</name>
    <name type="synonym">Lecanicillium muscarium</name>
    <dbReference type="NCBI Taxonomy" id="2231603"/>
    <lineage>
        <taxon>Eukaryota</taxon>
        <taxon>Fungi</taxon>
        <taxon>Dikarya</taxon>
        <taxon>Ascomycota</taxon>
        <taxon>Pezizomycotina</taxon>
        <taxon>Sordariomycetes</taxon>
        <taxon>Hypocreomycetidae</taxon>
        <taxon>Hypocreales</taxon>
        <taxon>Cordycipitaceae</taxon>
        <taxon>Akanthomyces</taxon>
    </lineage>
</organism>
<dbReference type="PROSITE" id="PS50181">
    <property type="entry name" value="FBOX"/>
    <property type="match status" value="1"/>
</dbReference>
<evidence type="ECO:0000256" key="2">
    <source>
        <dbReference type="SAM" id="MobiDB-lite"/>
    </source>
</evidence>
<dbReference type="SUPFAM" id="SSF54495">
    <property type="entry name" value="UBC-like"/>
    <property type="match status" value="1"/>
</dbReference>
<feature type="compositionally biased region" description="Acidic residues" evidence="2">
    <location>
        <begin position="449"/>
        <end position="458"/>
    </location>
</feature>
<keyword evidence="1" id="KW-0833">Ubl conjugation pathway</keyword>
<dbReference type="Gene3D" id="3.10.110.10">
    <property type="entry name" value="Ubiquitin Conjugating Enzyme"/>
    <property type="match status" value="1"/>
</dbReference>
<proteinExistence type="predicted"/>
<evidence type="ECO:0000313" key="6">
    <source>
        <dbReference type="Proteomes" id="UP001144673"/>
    </source>
</evidence>
<dbReference type="Proteomes" id="UP001144673">
    <property type="component" value="Chromosome 2"/>
</dbReference>
<feature type="domain" description="F-box" evidence="4">
    <location>
        <begin position="261"/>
        <end position="307"/>
    </location>
</feature>
<evidence type="ECO:0000313" key="5">
    <source>
        <dbReference type="EMBL" id="KAJ4144784.1"/>
    </source>
</evidence>
<evidence type="ECO:0000259" key="4">
    <source>
        <dbReference type="PROSITE" id="PS50181"/>
    </source>
</evidence>
<dbReference type="RefSeq" id="XP_056048454.1">
    <property type="nucleotide sequence ID" value="XM_056194758.1"/>
</dbReference>
<dbReference type="EMBL" id="JAJHUN010000011">
    <property type="protein sequence ID" value="KAJ4144784.1"/>
    <property type="molecule type" value="Genomic_DNA"/>
</dbReference>
<dbReference type="SUPFAM" id="SSF81383">
    <property type="entry name" value="F-box domain"/>
    <property type="match status" value="1"/>
</dbReference>
<reference evidence="5" key="1">
    <citation type="journal article" date="2023" name="Access Microbiol">
        <title>De-novo genome assembly for Akanthomyces muscarius, a biocontrol agent of insect agricultural pests.</title>
        <authorList>
            <person name="Erdos Z."/>
            <person name="Studholme D.J."/>
            <person name="Raymond B."/>
            <person name="Sharma M."/>
        </authorList>
    </citation>
    <scope>NUCLEOTIDE SEQUENCE</scope>
    <source>
        <strain evidence="5">Ve6</strain>
    </source>
</reference>
<dbReference type="CDD" id="cd00195">
    <property type="entry name" value="UBCc_UEV"/>
    <property type="match status" value="1"/>
</dbReference>